<gene>
    <name evidence="5" type="primary">PLEST007579</name>
    <name evidence="5" type="ORF">PLESTB_001586300</name>
</gene>
<protein>
    <submittedName>
        <fullName evidence="5">Uncharacterized protein</fullName>
    </submittedName>
</protein>
<evidence type="ECO:0000313" key="5">
    <source>
        <dbReference type="EMBL" id="GLC60215.1"/>
    </source>
</evidence>
<dbReference type="EMBL" id="BRXU01000033">
    <property type="protein sequence ID" value="GLC60215.1"/>
    <property type="molecule type" value="Genomic_DNA"/>
</dbReference>
<feature type="compositionally biased region" description="Basic and acidic residues" evidence="4">
    <location>
        <begin position="101"/>
        <end position="112"/>
    </location>
</feature>
<evidence type="ECO:0000256" key="4">
    <source>
        <dbReference type="SAM" id="MobiDB-lite"/>
    </source>
</evidence>
<dbReference type="PANTHER" id="PTHR46543">
    <property type="entry name" value="ZINC FINGER CCHC DOMAIN-CONTAINING PROTEIN 7"/>
    <property type="match status" value="1"/>
</dbReference>
<comment type="subcellular location">
    <subcellularLocation>
        <location evidence="1">Nucleus</location>
    </subcellularLocation>
</comment>
<dbReference type="GO" id="GO:0071037">
    <property type="term" value="P:nuclear polyadenylation-dependent snRNA catabolic process"/>
    <property type="evidence" value="ECO:0007669"/>
    <property type="project" value="TreeGrafter"/>
</dbReference>
<feature type="region of interest" description="Disordered" evidence="4">
    <location>
        <begin position="307"/>
        <end position="478"/>
    </location>
</feature>
<feature type="region of interest" description="Disordered" evidence="4">
    <location>
        <begin position="496"/>
        <end position="521"/>
    </location>
</feature>
<feature type="compositionally biased region" description="Pro residues" evidence="4">
    <location>
        <begin position="217"/>
        <end position="230"/>
    </location>
</feature>
<dbReference type="GO" id="GO:0031499">
    <property type="term" value="C:TRAMP complex"/>
    <property type="evidence" value="ECO:0007669"/>
    <property type="project" value="TreeGrafter"/>
</dbReference>
<dbReference type="GO" id="GO:0071039">
    <property type="term" value="P:nuclear polyadenylation-dependent CUT catabolic process"/>
    <property type="evidence" value="ECO:0007669"/>
    <property type="project" value="TreeGrafter"/>
</dbReference>
<name>A0A9W6BYJ8_9CHLO</name>
<dbReference type="PANTHER" id="PTHR46543:SF2">
    <property type="entry name" value="AGAP013096-PA"/>
    <property type="match status" value="1"/>
</dbReference>
<evidence type="ECO:0000256" key="3">
    <source>
        <dbReference type="ARBA" id="ARBA00023242"/>
    </source>
</evidence>
<keyword evidence="2" id="KW-0677">Repeat</keyword>
<proteinExistence type="predicted"/>
<dbReference type="GO" id="GO:0003723">
    <property type="term" value="F:RNA binding"/>
    <property type="evidence" value="ECO:0007669"/>
    <property type="project" value="TreeGrafter"/>
</dbReference>
<reference evidence="5 6" key="1">
    <citation type="journal article" date="2023" name="Commun. Biol.">
        <title>Reorganization of the ancestral sex-determining regions during the evolution of trioecy in Pleodorina starrii.</title>
        <authorList>
            <person name="Takahashi K."/>
            <person name="Suzuki S."/>
            <person name="Kawai-Toyooka H."/>
            <person name="Yamamoto K."/>
            <person name="Hamaji T."/>
            <person name="Ootsuki R."/>
            <person name="Yamaguchi H."/>
            <person name="Kawachi M."/>
            <person name="Higashiyama T."/>
            <person name="Nozaki H."/>
        </authorList>
    </citation>
    <scope>NUCLEOTIDE SEQUENCE [LARGE SCALE GENOMIC DNA]</scope>
    <source>
        <strain evidence="5 6">NIES-4479</strain>
    </source>
</reference>
<feature type="compositionally biased region" description="Low complexity" evidence="4">
    <location>
        <begin position="626"/>
        <end position="667"/>
    </location>
</feature>
<feature type="region of interest" description="Disordered" evidence="4">
    <location>
        <begin position="85"/>
        <end position="286"/>
    </location>
</feature>
<keyword evidence="3" id="KW-0539">Nucleus</keyword>
<dbReference type="InterPro" id="IPR051644">
    <property type="entry name" value="TRAMP_AT-DNA-binding"/>
</dbReference>
<feature type="compositionally biased region" description="Low complexity" evidence="4">
    <location>
        <begin position="250"/>
        <end position="286"/>
    </location>
</feature>
<feature type="compositionally biased region" description="Low complexity" evidence="4">
    <location>
        <begin position="315"/>
        <end position="340"/>
    </location>
</feature>
<feature type="region of interest" description="Disordered" evidence="4">
    <location>
        <begin position="727"/>
        <end position="757"/>
    </location>
</feature>
<feature type="region of interest" description="Disordered" evidence="4">
    <location>
        <begin position="777"/>
        <end position="820"/>
    </location>
</feature>
<dbReference type="GO" id="GO:0071035">
    <property type="term" value="P:nuclear polyadenylation-dependent rRNA catabolic process"/>
    <property type="evidence" value="ECO:0007669"/>
    <property type="project" value="TreeGrafter"/>
</dbReference>
<keyword evidence="6" id="KW-1185">Reference proteome</keyword>
<dbReference type="GO" id="GO:0071031">
    <property type="term" value="P:nuclear mRNA surveillance of mRNA 3'-end processing"/>
    <property type="evidence" value="ECO:0007669"/>
    <property type="project" value="TreeGrafter"/>
</dbReference>
<feature type="region of interest" description="Disordered" evidence="4">
    <location>
        <begin position="555"/>
        <end position="690"/>
    </location>
</feature>
<evidence type="ECO:0000256" key="2">
    <source>
        <dbReference type="ARBA" id="ARBA00022737"/>
    </source>
</evidence>
<comment type="caution">
    <text evidence="5">The sequence shown here is derived from an EMBL/GenBank/DDBJ whole genome shotgun (WGS) entry which is preliminary data.</text>
</comment>
<organism evidence="5 6">
    <name type="scientific">Pleodorina starrii</name>
    <dbReference type="NCBI Taxonomy" id="330485"/>
    <lineage>
        <taxon>Eukaryota</taxon>
        <taxon>Viridiplantae</taxon>
        <taxon>Chlorophyta</taxon>
        <taxon>core chlorophytes</taxon>
        <taxon>Chlorophyceae</taxon>
        <taxon>CS clade</taxon>
        <taxon>Chlamydomonadales</taxon>
        <taxon>Volvocaceae</taxon>
        <taxon>Pleodorina</taxon>
    </lineage>
</organism>
<feature type="compositionally biased region" description="Basic and acidic residues" evidence="4">
    <location>
        <begin position="9"/>
        <end position="18"/>
    </location>
</feature>
<feature type="compositionally biased region" description="Basic and acidic residues" evidence="4">
    <location>
        <begin position="352"/>
        <end position="381"/>
    </location>
</feature>
<dbReference type="AlphaFoldDB" id="A0A9W6BYJ8"/>
<feature type="compositionally biased region" description="Low complexity" evidence="4">
    <location>
        <begin position="137"/>
        <end position="146"/>
    </location>
</feature>
<dbReference type="GO" id="GO:0071036">
    <property type="term" value="P:nuclear polyadenylation-dependent snoRNA catabolic process"/>
    <property type="evidence" value="ECO:0007669"/>
    <property type="project" value="TreeGrafter"/>
</dbReference>
<evidence type="ECO:0000256" key="1">
    <source>
        <dbReference type="ARBA" id="ARBA00004123"/>
    </source>
</evidence>
<accession>A0A9W6BYJ8</accession>
<feature type="compositionally biased region" description="Polar residues" evidence="4">
    <location>
        <begin position="397"/>
        <end position="407"/>
    </location>
</feature>
<evidence type="ECO:0000313" key="6">
    <source>
        <dbReference type="Proteomes" id="UP001165080"/>
    </source>
</evidence>
<feature type="compositionally biased region" description="Low complexity" evidence="4">
    <location>
        <begin position="437"/>
        <end position="476"/>
    </location>
</feature>
<dbReference type="GO" id="GO:0071038">
    <property type="term" value="P:TRAMP-dependent tRNA surveillance pathway"/>
    <property type="evidence" value="ECO:0007669"/>
    <property type="project" value="TreeGrafter"/>
</dbReference>
<dbReference type="Proteomes" id="UP001165080">
    <property type="component" value="Unassembled WGS sequence"/>
</dbReference>
<feature type="region of interest" description="Disordered" evidence="4">
    <location>
        <begin position="1"/>
        <end position="47"/>
    </location>
</feature>
<feature type="compositionally biased region" description="Gly residues" evidence="4">
    <location>
        <begin position="668"/>
        <end position="683"/>
    </location>
</feature>
<sequence length="932" mass="96387">MQLDDVVEDIQRPGEPARARNVQRQSKEAVEAVQPAPPSQNNDQHRSDLAAANVALRHGEKWLRLKGRGLAVDPQDMPAKLLDRAAAAEVAARGLSPKGRAPWEWRAGDRGRTYSPPGKKRSPVASGDRPQGAEYPSWWGDGDNWRSGGGGAPPSPHRDGGGGRSRSAPRPGLRPPPRLAYTVQAEPGSQAQPLWRNDLVTSRYLDVPSSGYGRAASPPPVPPQYMPPSPQQQQQQQATTPSFGAPHPFAAVGGAAPTAAATAGVSGPFQAPYGMPNPYGNGGAAAPQLYVVQPTGAVTHVNTAAAAWGQPPPSQQQLQHQQAAVQAHQRQQQQQKQQQQRGGKPGWKPIRTSKEATSRIREQVQADRVAARARREARQRAVEATLAPSRPQGGPWSATSASATVTPRSPAGGPSDIADSLAANPFTAWFIGPPPNQQQQQPQGQQQEPQAQQPQQPQELQRPSTPAVQQQQQQSQGWMTETLRMAPAVDVGGTAQPVFPSWANTPQLAPVPQPQPQQPAAAASAAAMTGTMAGPGPMGPASLTFFPQVQNAAGYAGGQGQPARGGSTYPAPAPLPSSPYNPYNVLQYSDAGGPYQTRRGAWTDSPPQQQGGVAPSWLSGPTTWAGPWQQQPQQQQPQPQGQWLMGQQGPWPGAPAVNSSVAAAAPGRGWGDQAGWLGPGAAAGAGTWAPRPQLSPRAEALRVVRPEVVQFSKSWVGDFGHLDGARFPPAAAAGASTAAPEPHQQQRQQQQRGGMPSALATADALLAAAGAGAASREGAQSDAGLYGGDGDGAAGSRQRADPPQAPTARRSLEGQLSGGAAAAQARGVEAALADMREAWLSGGGSGGGGSGGGGGVGCEGAAAGGAAQERAWVGVLKQVSKLGRAAEAEIGSAWMVSEAGHQEAALPVALSGGGVKWDFDKIVGGASGLTYE</sequence>